<evidence type="ECO:0000313" key="3">
    <source>
        <dbReference type="Proteomes" id="UP000228859"/>
    </source>
</evidence>
<protein>
    <recommendedName>
        <fullName evidence="1">Anti-bacteriophage protein A/HamA C-terminal domain-containing protein</fullName>
    </recommendedName>
</protein>
<comment type="caution">
    <text evidence="2">The sequence shown here is derived from an EMBL/GenBank/DDBJ whole genome shotgun (WGS) entry which is preliminary data.</text>
</comment>
<dbReference type="Pfam" id="PF08878">
    <property type="entry name" value="HamA"/>
    <property type="match status" value="1"/>
</dbReference>
<dbReference type="AlphaFoldDB" id="A0A2D3WIX1"/>
<gene>
    <name evidence="2" type="ORF">CFH83_09905</name>
</gene>
<accession>A0A2D3WIX1</accession>
<name>A0A2D3WIX1_9BACT</name>
<reference evidence="2 3" key="1">
    <citation type="journal article" date="2017" name="Front. Microbiol.">
        <title>Comparative Genomic Analysis of the Class Epsilonproteobacteria and Proposed Reclassification to Epsilonbacteraeota (phyl. nov.).</title>
        <authorList>
            <person name="Waite D.W."/>
            <person name="Vanwonterghem I."/>
            <person name="Rinke C."/>
            <person name="Parks D.H."/>
            <person name="Zhang Y."/>
            <person name="Takai K."/>
            <person name="Sievert S.M."/>
            <person name="Simon J."/>
            <person name="Campbell B.J."/>
            <person name="Hanson T.E."/>
            <person name="Woyke T."/>
            <person name="Klotz M.G."/>
            <person name="Hugenholtz P."/>
        </authorList>
    </citation>
    <scope>NUCLEOTIDE SEQUENCE [LARGE SCALE GENOMIC DNA]</scope>
    <source>
        <strain evidence="2">UBA12443</strain>
    </source>
</reference>
<dbReference type="RefSeq" id="WP_294893664.1">
    <property type="nucleotide sequence ID" value="NZ_DLUI01000143.1"/>
</dbReference>
<evidence type="ECO:0000259" key="1">
    <source>
        <dbReference type="Pfam" id="PF08878"/>
    </source>
</evidence>
<sequence>MRQSLIDLINKTIVHRYSLHCPIRNIDKTNFTTTKDDCYEAIDDDSLIEIIYNSIIEYSFDEFDLVNKQYDNLMAVALVSKLKYNEYASEKSKISYGFFGEVLLYSLLMTKYKTNTLISRGYFYNPLEKSETKGYDSYHLIENNDELELWFGEVKFRASFNDGVKSAINGLQKAISDEYLKTNILAMINHKDKFKDSKIKEVIDKWMTDPLLVSIIDEVIKFNMKLVYPILIVYDDKEVDYDKKINDAIEHINAAFTPMTYNMSVDFEIFFMFLPLHETTNLKKEVIRWIELKKPLLQ</sequence>
<feature type="domain" description="Anti-bacteriophage protein A/HamA C-terminal" evidence="1">
    <location>
        <begin position="31"/>
        <end position="289"/>
    </location>
</feature>
<proteinExistence type="predicted"/>
<dbReference type="InterPro" id="IPR014976">
    <property type="entry name" value="AbpA_HamA_C"/>
</dbReference>
<evidence type="ECO:0000313" key="2">
    <source>
        <dbReference type="EMBL" id="DAB37664.1"/>
    </source>
</evidence>
<dbReference type="Proteomes" id="UP000228859">
    <property type="component" value="Unassembled WGS sequence"/>
</dbReference>
<organism evidence="2 3">
    <name type="scientific">Sulfuricurvum kujiense</name>
    <dbReference type="NCBI Taxonomy" id="148813"/>
    <lineage>
        <taxon>Bacteria</taxon>
        <taxon>Pseudomonadati</taxon>
        <taxon>Campylobacterota</taxon>
        <taxon>Epsilonproteobacteria</taxon>
        <taxon>Campylobacterales</taxon>
        <taxon>Sulfurimonadaceae</taxon>
        <taxon>Sulfuricurvum</taxon>
    </lineage>
</organism>
<dbReference type="EMBL" id="DLUI01000143">
    <property type="protein sequence ID" value="DAB37664.1"/>
    <property type="molecule type" value="Genomic_DNA"/>
</dbReference>